<dbReference type="InterPro" id="IPR011429">
    <property type="entry name" value="Cyt_c_Planctomycete-type"/>
</dbReference>
<dbReference type="EMBL" id="ANOG01000240">
    <property type="protein sequence ID" value="EMI21493.1"/>
    <property type="molecule type" value="Genomic_DNA"/>
</dbReference>
<name>M5RQ75_9BACT</name>
<feature type="non-terminal residue" evidence="3">
    <location>
        <position position="203"/>
    </location>
</feature>
<keyword evidence="1" id="KW-0732">Signal</keyword>
<keyword evidence="4" id="KW-1185">Reference proteome</keyword>
<evidence type="ECO:0000313" key="3">
    <source>
        <dbReference type="EMBL" id="EMI21493.1"/>
    </source>
</evidence>
<feature type="signal peptide" evidence="1">
    <location>
        <begin position="1"/>
        <end position="22"/>
    </location>
</feature>
<reference evidence="3 4" key="1">
    <citation type="journal article" date="2013" name="Mar. Genomics">
        <title>Expression of sulfatases in Rhodopirellula baltica and the diversity of sulfatases in the genus Rhodopirellula.</title>
        <authorList>
            <person name="Wegner C.E."/>
            <person name="Richter-Heitmann T."/>
            <person name="Klindworth A."/>
            <person name="Klockow C."/>
            <person name="Richter M."/>
            <person name="Achstetter T."/>
            <person name="Glockner F.O."/>
            <person name="Harder J."/>
        </authorList>
    </citation>
    <scope>NUCLEOTIDE SEQUENCE [LARGE SCALE GENOMIC DNA]</scope>
    <source>
        <strain evidence="3 4">SM1</strain>
    </source>
</reference>
<dbReference type="PANTHER" id="PTHR35889">
    <property type="entry name" value="CYCLOINULO-OLIGOSACCHARIDE FRUCTANOTRANSFERASE-RELATED"/>
    <property type="match status" value="1"/>
</dbReference>
<gene>
    <name evidence="3" type="ORF">RMSM_01578</name>
</gene>
<comment type="caution">
    <text evidence="3">The sequence shown here is derived from an EMBL/GenBank/DDBJ whole genome shotgun (WGS) entry which is preliminary data.</text>
</comment>
<sequence>MTCQKKLSLLSIAFVFFCGGSAIDYVALADDQITPQQRRFFEKEVRPLLSEQCYKCHSEKSTKGGLRVDSRSSLLMGGESGSAIEPGDADASVLMEAVRYETFEMPPSKKLSDEQIAILDKWIEMGAPWPGDHGDVVPRPESKSFSDEELNWWAFRPLNGPTPPTQLDHPEWCRNEIDQFIAAELDHQQLVPAPEADRATLLR</sequence>
<dbReference type="Pfam" id="PF07635">
    <property type="entry name" value="PSCyt1"/>
    <property type="match status" value="1"/>
</dbReference>
<evidence type="ECO:0000256" key="1">
    <source>
        <dbReference type="SAM" id="SignalP"/>
    </source>
</evidence>
<dbReference type="PANTHER" id="PTHR35889:SF3">
    <property type="entry name" value="F-BOX DOMAIN-CONTAINING PROTEIN"/>
    <property type="match status" value="1"/>
</dbReference>
<protein>
    <submittedName>
        <fullName evidence="3">Secreted protein containing Cytochrome C, Planctomycete domain protein</fullName>
    </submittedName>
</protein>
<dbReference type="AlphaFoldDB" id="M5RQ75"/>
<feature type="chain" id="PRO_5004070867" evidence="1">
    <location>
        <begin position="23"/>
        <end position="203"/>
    </location>
</feature>
<evidence type="ECO:0000259" key="2">
    <source>
        <dbReference type="Pfam" id="PF07635"/>
    </source>
</evidence>
<feature type="domain" description="Cytochrome C Planctomycete-type" evidence="2">
    <location>
        <begin position="53"/>
        <end position="108"/>
    </location>
</feature>
<accession>M5RQ75</accession>
<evidence type="ECO:0000313" key="4">
    <source>
        <dbReference type="Proteomes" id="UP000011991"/>
    </source>
</evidence>
<dbReference type="RefSeq" id="WP_008693575.1">
    <property type="nucleotide sequence ID" value="NZ_ANOG01000240.1"/>
</dbReference>
<organism evidence="3 4">
    <name type="scientific">Rhodopirellula maiorica SM1</name>
    <dbReference type="NCBI Taxonomy" id="1265738"/>
    <lineage>
        <taxon>Bacteria</taxon>
        <taxon>Pseudomonadati</taxon>
        <taxon>Planctomycetota</taxon>
        <taxon>Planctomycetia</taxon>
        <taxon>Pirellulales</taxon>
        <taxon>Pirellulaceae</taxon>
        <taxon>Novipirellula</taxon>
    </lineage>
</organism>
<dbReference type="Proteomes" id="UP000011991">
    <property type="component" value="Unassembled WGS sequence"/>
</dbReference>
<proteinExistence type="predicted"/>